<proteinExistence type="predicted"/>
<protein>
    <submittedName>
        <fullName evidence="2">Uncharacterized protein</fullName>
    </submittedName>
</protein>
<gene>
    <name evidence="2" type="ORF">Tco_1133030</name>
</gene>
<evidence type="ECO:0000313" key="3">
    <source>
        <dbReference type="Proteomes" id="UP001151760"/>
    </source>
</evidence>
<reference evidence="2" key="2">
    <citation type="submission" date="2022-01" db="EMBL/GenBank/DDBJ databases">
        <authorList>
            <person name="Yamashiro T."/>
            <person name="Shiraishi A."/>
            <person name="Satake H."/>
            <person name="Nakayama K."/>
        </authorList>
    </citation>
    <scope>NUCLEOTIDE SEQUENCE</scope>
</reference>
<organism evidence="2 3">
    <name type="scientific">Tanacetum coccineum</name>
    <dbReference type="NCBI Taxonomy" id="301880"/>
    <lineage>
        <taxon>Eukaryota</taxon>
        <taxon>Viridiplantae</taxon>
        <taxon>Streptophyta</taxon>
        <taxon>Embryophyta</taxon>
        <taxon>Tracheophyta</taxon>
        <taxon>Spermatophyta</taxon>
        <taxon>Magnoliopsida</taxon>
        <taxon>eudicotyledons</taxon>
        <taxon>Gunneridae</taxon>
        <taxon>Pentapetalae</taxon>
        <taxon>asterids</taxon>
        <taxon>campanulids</taxon>
        <taxon>Asterales</taxon>
        <taxon>Asteraceae</taxon>
        <taxon>Asteroideae</taxon>
        <taxon>Anthemideae</taxon>
        <taxon>Anthemidinae</taxon>
        <taxon>Tanacetum</taxon>
    </lineage>
</organism>
<accession>A0ABQ5JHL7</accession>
<feature type="compositionally biased region" description="Basic and acidic residues" evidence="1">
    <location>
        <begin position="1"/>
        <end position="10"/>
    </location>
</feature>
<comment type="caution">
    <text evidence="2">The sequence shown here is derived from an EMBL/GenBank/DDBJ whole genome shotgun (WGS) entry which is preliminary data.</text>
</comment>
<dbReference type="EMBL" id="BQNB010021845">
    <property type="protein sequence ID" value="GJU10634.1"/>
    <property type="molecule type" value="Genomic_DNA"/>
</dbReference>
<dbReference type="Proteomes" id="UP001151760">
    <property type="component" value="Unassembled WGS sequence"/>
</dbReference>
<name>A0ABQ5JHL7_9ASTR</name>
<feature type="compositionally biased region" description="Basic and acidic residues" evidence="1">
    <location>
        <begin position="220"/>
        <end position="242"/>
    </location>
</feature>
<feature type="region of interest" description="Disordered" evidence="1">
    <location>
        <begin position="208"/>
        <end position="263"/>
    </location>
</feature>
<keyword evidence="3" id="KW-1185">Reference proteome</keyword>
<sequence length="263" mass="29164">MIAINNRRESVSLPPLSVNPKKGKSQTVTPTLPKSQALRLQDHSLRSAKGLRNQLPWLLMNARLKPRRILKAFLLSDNELDKESDEEEVLAAGEDMDEDTQTDKLVEASMSFLNKSNITINDLYKGLNVITELLKDIYNSVKDDLTANQKINDTTETFTKISSNITKAQVHKQDEISTAWTKSFANLAWNLGSRMTACHSNTSLTHIPANVEGENATHTTTEETPSHTEGETDASKQEKSEEPNQSIDANIGSSTHQPPITQA</sequence>
<feature type="compositionally biased region" description="Polar residues" evidence="1">
    <location>
        <begin position="243"/>
        <end position="263"/>
    </location>
</feature>
<evidence type="ECO:0000313" key="2">
    <source>
        <dbReference type="EMBL" id="GJU10634.1"/>
    </source>
</evidence>
<reference evidence="2" key="1">
    <citation type="journal article" date="2022" name="Int. J. Mol. Sci.">
        <title>Draft Genome of Tanacetum Coccineum: Genomic Comparison of Closely Related Tanacetum-Family Plants.</title>
        <authorList>
            <person name="Yamashiro T."/>
            <person name="Shiraishi A."/>
            <person name="Nakayama K."/>
            <person name="Satake H."/>
        </authorList>
    </citation>
    <scope>NUCLEOTIDE SEQUENCE</scope>
</reference>
<evidence type="ECO:0000256" key="1">
    <source>
        <dbReference type="SAM" id="MobiDB-lite"/>
    </source>
</evidence>
<feature type="region of interest" description="Disordered" evidence="1">
    <location>
        <begin position="1"/>
        <end position="30"/>
    </location>
</feature>